<evidence type="ECO:0000313" key="2">
    <source>
        <dbReference type="Proteomes" id="UP000298652"/>
    </source>
</evidence>
<dbReference type="AlphaFoldDB" id="A0A4V6DBL9"/>
<reference evidence="1" key="1">
    <citation type="submission" date="2019-03" db="EMBL/GenBank/DDBJ databases">
        <title>WGS assembly of Setaria viridis.</title>
        <authorList>
            <person name="Huang P."/>
            <person name="Jenkins J."/>
            <person name="Grimwood J."/>
            <person name="Barry K."/>
            <person name="Healey A."/>
            <person name="Mamidi S."/>
            <person name="Sreedasyam A."/>
            <person name="Shu S."/>
            <person name="Feldman M."/>
            <person name="Wu J."/>
            <person name="Yu Y."/>
            <person name="Chen C."/>
            <person name="Johnson J."/>
            <person name="Rokhsar D."/>
            <person name="Baxter I."/>
            <person name="Schmutz J."/>
            <person name="Brutnell T."/>
            <person name="Kellogg E."/>
        </authorList>
    </citation>
    <scope>NUCLEOTIDE SEQUENCE [LARGE SCALE GENOMIC DNA]</scope>
</reference>
<keyword evidence="2" id="KW-1185">Reference proteome</keyword>
<sequence length="57" mass="6594">MSALPVGCSFIALLKEDFKFNHVVKIYCHAKLNTSKFFLGLPVYPFNEQIRQYDPIT</sequence>
<dbReference type="Gramene" id="TKW34526">
    <property type="protein sequence ID" value="TKW34526"/>
    <property type="gene ID" value="SEVIR_2G312366v2"/>
</dbReference>
<organism evidence="1 2">
    <name type="scientific">Setaria viridis</name>
    <name type="common">Green bristlegrass</name>
    <name type="synonym">Setaria italica subsp. viridis</name>
    <dbReference type="NCBI Taxonomy" id="4556"/>
    <lineage>
        <taxon>Eukaryota</taxon>
        <taxon>Viridiplantae</taxon>
        <taxon>Streptophyta</taxon>
        <taxon>Embryophyta</taxon>
        <taxon>Tracheophyta</taxon>
        <taxon>Spermatophyta</taxon>
        <taxon>Magnoliopsida</taxon>
        <taxon>Liliopsida</taxon>
        <taxon>Poales</taxon>
        <taxon>Poaceae</taxon>
        <taxon>PACMAD clade</taxon>
        <taxon>Panicoideae</taxon>
        <taxon>Panicodae</taxon>
        <taxon>Paniceae</taxon>
        <taxon>Cenchrinae</taxon>
        <taxon>Setaria</taxon>
    </lineage>
</organism>
<proteinExistence type="predicted"/>
<evidence type="ECO:0000313" key="1">
    <source>
        <dbReference type="EMBL" id="TKW34526.1"/>
    </source>
</evidence>
<gene>
    <name evidence="1" type="ORF">SEVIR_2G312366v2</name>
</gene>
<dbReference type="EMBL" id="CM016553">
    <property type="protein sequence ID" value="TKW34526.1"/>
    <property type="molecule type" value="Genomic_DNA"/>
</dbReference>
<dbReference type="Proteomes" id="UP000298652">
    <property type="component" value="Chromosome 2"/>
</dbReference>
<protein>
    <submittedName>
        <fullName evidence="1">Uncharacterized protein</fullName>
    </submittedName>
</protein>
<name>A0A4V6DBL9_SETVI</name>
<accession>A0A4V6DBL9</accession>